<dbReference type="PANTHER" id="PTHR44591">
    <property type="entry name" value="STRESS RESPONSE REGULATOR PROTEIN 1"/>
    <property type="match status" value="1"/>
</dbReference>
<accession>A0AAU8JF23</accession>
<dbReference type="RefSeq" id="WP_054469757.1">
    <property type="nucleotide sequence ID" value="NZ_CP159837.1"/>
</dbReference>
<feature type="domain" description="Response regulatory" evidence="3">
    <location>
        <begin position="13"/>
        <end position="83"/>
    </location>
</feature>
<dbReference type="AlphaFoldDB" id="A0AAU8JF23"/>
<dbReference type="InterPro" id="IPR050595">
    <property type="entry name" value="Bact_response_regulator"/>
</dbReference>
<dbReference type="SUPFAM" id="SSF52172">
    <property type="entry name" value="CheY-like"/>
    <property type="match status" value="1"/>
</dbReference>
<keyword evidence="1 2" id="KW-0597">Phosphoprotein</keyword>
<evidence type="ECO:0000313" key="4">
    <source>
        <dbReference type="EMBL" id="XCM37338.1"/>
    </source>
</evidence>
<dbReference type="Pfam" id="PF00072">
    <property type="entry name" value="Response_reg"/>
    <property type="match status" value="1"/>
</dbReference>
<dbReference type="PROSITE" id="PS50110">
    <property type="entry name" value="RESPONSE_REGULATORY"/>
    <property type="match status" value="1"/>
</dbReference>
<organism evidence="4">
    <name type="scientific">Planktothricoides raciborskii GIHE-MW2</name>
    <dbReference type="NCBI Taxonomy" id="2792601"/>
    <lineage>
        <taxon>Bacteria</taxon>
        <taxon>Bacillati</taxon>
        <taxon>Cyanobacteriota</taxon>
        <taxon>Cyanophyceae</taxon>
        <taxon>Oscillatoriophycideae</taxon>
        <taxon>Oscillatoriales</taxon>
        <taxon>Oscillatoriaceae</taxon>
        <taxon>Planktothricoides</taxon>
    </lineage>
</organism>
<dbReference type="EMBL" id="CP159837">
    <property type="protein sequence ID" value="XCM37338.1"/>
    <property type="molecule type" value="Genomic_DNA"/>
</dbReference>
<sequence length="83" mass="9315">MRSALKLPRKKPLIACIDDSPITAERLEQILQPAGFRVLKINNPMQGFAKLAEEKPDLIFLDVVMPQTSGYNVCSCFTAEFFV</sequence>
<feature type="modified residue" description="4-aspartylphosphate" evidence="2">
    <location>
        <position position="62"/>
    </location>
</feature>
<evidence type="ECO:0000259" key="3">
    <source>
        <dbReference type="PROSITE" id="PS50110"/>
    </source>
</evidence>
<dbReference type="InterPro" id="IPR011006">
    <property type="entry name" value="CheY-like_superfamily"/>
</dbReference>
<dbReference type="GO" id="GO:0000160">
    <property type="term" value="P:phosphorelay signal transduction system"/>
    <property type="evidence" value="ECO:0007669"/>
    <property type="project" value="InterPro"/>
</dbReference>
<proteinExistence type="predicted"/>
<evidence type="ECO:0000256" key="1">
    <source>
        <dbReference type="ARBA" id="ARBA00022553"/>
    </source>
</evidence>
<gene>
    <name evidence="4" type="ORF">ABWT76_000089</name>
</gene>
<dbReference type="InterPro" id="IPR001789">
    <property type="entry name" value="Sig_transdc_resp-reg_receiver"/>
</dbReference>
<dbReference type="Gene3D" id="3.40.50.2300">
    <property type="match status" value="1"/>
</dbReference>
<name>A0AAU8JF23_9CYAN</name>
<protein>
    <submittedName>
        <fullName evidence="4">Response regulator</fullName>
    </submittedName>
</protein>
<reference evidence="4" key="1">
    <citation type="submission" date="2024-07" db="EMBL/GenBank/DDBJ databases">
        <authorList>
            <person name="Kim Y.J."/>
            <person name="Jeong J.Y."/>
        </authorList>
    </citation>
    <scope>NUCLEOTIDE SEQUENCE</scope>
    <source>
        <strain evidence="4">GIHE-MW2</strain>
    </source>
</reference>
<dbReference type="PANTHER" id="PTHR44591:SF23">
    <property type="entry name" value="CHEY SUBFAMILY"/>
    <property type="match status" value="1"/>
</dbReference>
<evidence type="ECO:0000256" key="2">
    <source>
        <dbReference type="PROSITE-ProRule" id="PRU00169"/>
    </source>
</evidence>